<evidence type="ECO:0000256" key="1">
    <source>
        <dbReference type="ARBA" id="ARBA00022630"/>
    </source>
</evidence>
<name>A0A5C5R5Z2_9ACTN</name>
<dbReference type="GO" id="GO:0016491">
    <property type="term" value="F:oxidoreductase activity"/>
    <property type="evidence" value="ECO:0007669"/>
    <property type="project" value="UniProtKB-KW"/>
</dbReference>
<keyword evidence="1" id="KW-0285">Flavoprotein</keyword>
<evidence type="ECO:0000313" key="4">
    <source>
        <dbReference type="EMBL" id="TWS18218.1"/>
    </source>
</evidence>
<feature type="non-terminal residue" evidence="4">
    <location>
        <position position="1"/>
    </location>
</feature>
<sequence>DKLAARKGEPPGERVVQDIEVHIDETVDFLEWFLDEIPIEPIWLCPLRLRDPLPPGADADRPWPLYPLEPRETYVNVGFWSAVPKQPGQIEGRANRLIEEKVSELGGHKSLYSEAFYERAEFDELYGGIHLEKYKSRYDPEDRLLGLYDKTVRRQ</sequence>
<dbReference type="PANTHER" id="PTHR10801:SF0">
    <property type="entry name" value="DELTA(24)-STEROL REDUCTASE"/>
    <property type="match status" value="1"/>
</dbReference>
<comment type="caution">
    <text evidence="4">The sequence shown here is derived from an EMBL/GenBank/DDBJ whole genome shotgun (WGS) entry which is preliminary data.</text>
</comment>
<dbReference type="EMBL" id="VIGV01000256">
    <property type="protein sequence ID" value="TWS18218.1"/>
    <property type="molecule type" value="Genomic_DNA"/>
</dbReference>
<gene>
    <name evidence="4" type="ORF">FK268_24040</name>
</gene>
<dbReference type="AlphaFoldDB" id="A0A5C5R5Z2"/>
<dbReference type="GO" id="GO:0050660">
    <property type="term" value="F:flavin adenine dinucleotide binding"/>
    <property type="evidence" value="ECO:0007669"/>
    <property type="project" value="InterPro"/>
</dbReference>
<organism evidence="4 5">
    <name type="scientific">Tsukamurella sputi</name>
    <dbReference type="NCBI Taxonomy" id="2591848"/>
    <lineage>
        <taxon>Bacteria</taxon>
        <taxon>Bacillati</taxon>
        <taxon>Actinomycetota</taxon>
        <taxon>Actinomycetes</taxon>
        <taxon>Mycobacteriales</taxon>
        <taxon>Tsukamurellaceae</taxon>
        <taxon>Tsukamurella</taxon>
    </lineage>
</organism>
<protein>
    <submittedName>
        <fullName evidence="4">FAD-binding oxidoreductase</fullName>
    </submittedName>
</protein>
<keyword evidence="2" id="KW-0274">FAD</keyword>
<dbReference type="PANTHER" id="PTHR10801">
    <property type="entry name" value="24-DEHYDROCHOLESTEROL REDUCTASE"/>
    <property type="match status" value="1"/>
</dbReference>
<dbReference type="InterPro" id="IPR016164">
    <property type="entry name" value="FAD-linked_Oxase-like_C"/>
</dbReference>
<dbReference type="InterPro" id="IPR040165">
    <property type="entry name" value="Diminuto-like"/>
</dbReference>
<keyword evidence="5" id="KW-1185">Reference proteome</keyword>
<evidence type="ECO:0000256" key="3">
    <source>
        <dbReference type="ARBA" id="ARBA00023002"/>
    </source>
</evidence>
<dbReference type="Proteomes" id="UP000319792">
    <property type="component" value="Unassembled WGS sequence"/>
</dbReference>
<reference evidence="4 5" key="2">
    <citation type="submission" date="2019-08" db="EMBL/GenBank/DDBJ databases">
        <title>Tsukamurella conjunctivitidis sp. nov., Tsukamurella assacharolytica sp. nov. and Tsukamurella sputae sp. nov. isolated from patients with conjunctivitis, bacteraemia (lymphoma) and respiratory infection (sputum) in Hong Kong.</title>
        <authorList>
            <person name="Fok K.M.N."/>
            <person name="Fong J.Y.H."/>
        </authorList>
    </citation>
    <scope>NUCLEOTIDE SEQUENCE [LARGE SCALE GENOMIC DNA]</scope>
    <source>
        <strain evidence="4 5">HKU70</strain>
    </source>
</reference>
<evidence type="ECO:0000256" key="2">
    <source>
        <dbReference type="ARBA" id="ARBA00022827"/>
    </source>
</evidence>
<accession>A0A5C5R5Z2</accession>
<proteinExistence type="predicted"/>
<dbReference type="SUPFAM" id="SSF55103">
    <property type="entry name" value="FAD-linked oxidases, C-terminal domain"/>
    <property type="match status" value="1"/>
</dbReference>
<evidence type="ECO:0000313" key="5">
    <source>
        <dbReference type="Proteomes" id="UP000319792"/>
    </source>
</evidence>
<keyword evidence="3" id="KW-0560">Oxidoreductase</keyword>
<reference evidence="4 5" key="1">
    <citation type="submission" date="2019-06" db="EMBL/GenBank/DDBJ databases">
        <authorList>
            <person name="Teng J.L.L."/>
            <person name="Lee H.H."/>
            <person name="Lau S.K.P."/>
            <person name="Woo P.C.Y."/>
        </authorList>
    </citation>
    <scope>NUCLEOTIDE SEQUENCE [LARGE SCALE GENOMIC DNA]</scope>
    <source>
        <strain evidence="4 5">HKU70</strain>
    </source>
</reference>